<accession>A0A8H5GMX0</accession>
<evidence type="ECO:0000313" key="2">
    <source>
        <dbReference type="EMBL" id="KAF5367966.1"/>
    </source>
</evidence>
<keyword evidence="3" id="KW-1185">Reference proteome</keyword>
<feature type="compositionally biased region" description="Gly residues" evidence="1">
    <location>
        <begin position="89"/>
        <end position="101"/>
    </location>
</feature>
<protein>
    <submittedName>
        <fullName evidence="2">Uncharacterized protein</fullName>
    </submittedName>
</protein>
<feature type="region of interest" description="Disordered" evidence="1">
    <location>
        <begin position="347"/>
        <end position="412"/>
    </location>
</feature>
<feature type="region of interest" description="Disordered" evidence="1">
    <location>
        <begin position="1"/>
        <end position="115"/>
    </location>
</feature>
<gene>
    <name evidence="2" type="ORF">D9758_004460</name>
</gene>
<proteinExistence type="predicted"/>
<feature type="compositionally biased region" description="Low complexity" evidence="1">
    <location>
        <begin position="18"/>
        <end position="41"/>
    </location>
</feature>
<dbReference type="EMBL" id="JAACJM010000017">
    <property type="protein sequence ID" value="KAF5367966.1"/>
    <property type="molecule type" value="Genomic_DNA"/>
</dbReference>
<dbReference type="Proteomes" id="UP000559256">
    <property type="component" value="Unassembled WGS sequence"/>
</dbReference>
<dbReference type="AlphaFoldDB" id="A0A8H5GMX0"/>
<feature type="compositionally biased region" description="Pro residues" evidence="1">
    <location>
        <begin position="397"/>
        <end position="409"/>
    </location>
</feature>
<organism evidence="2 3">
    <name type="scientific">Tetrapyrgos nigripes</name>
    <dbReference type="NCBI Taxonomy" id="182062"/>
    <lineage>
        <taxon>Eukaryota</taxon>
        <taxon>Fungi</taxon>
        <taxon>Dikarya</taxon>
        <taxon>Basidiomycota</taxon>
        <taxon>Agaricomycotina</taxon>
        <taxon>Agaricomycetes</taxon>
        <taxon>Agaricomycetidae</taxon>
        <taxon>Agaricales</taxon>
        <taxon>Marasmiineae</taxon>
        <taxon>Marasmiaceae</taxon>
        <taxon>Tetrapyrgos</taxon>
    </lineage>
</organism>
<sequence>MAGDTVQRVRTRGEEGEGQSQGQGQSQSQRQGRQRQGQSQTRRGRQRQDRQGQNQNQNHVSFKDQRADQIQTRTQTQVRNPNLDLDPGPGSGSGYGYGPGPGLLPSVPTHGPIHTTIYTDTPSHVPTPTPTPSHVPIPTHTPSHVPIPTPSHVPTPTLGPIHTTISISTLPTVQHPAYCAKPGRKDDSSHKDASVVHSVESLKALGFEVVEWDGITPRPLLDSKGRIIGALAGRPTNPNYQTACTQMYTHLTHIGSTPAIQDHYTKLPPSRRGNFPAYNVGLSYGKGQKKPQRLKNPPRIAPLLDGLLEDRGVKNVASFQSAAFVAWAPKLAAHYKTYLDKIYSHPKLASSSSPSQSQSESQSTQSPSQSNPNPNPNPNLSLPSPPHNRSPNLSPSLPIPTPTPPPPQTQLPTLHLPLLRLQFRRQRLDIQTPRLSQRSLRNVCHHRSREF</sequence>
<dbReference type="OrthoDB" id="3031270at2759"/>
<reference evidence="2 3" key="1">
    <citation type="journal article" date="2020" name="ISME J.">
        <title>Uncovering the hidden diversity of litter-decomposition mechanisms in mushroom-forming fungi.</title>
        <authorList>
            <person name="Floudas D."/>
            <person name="Bentzer J."/>
            <person name="Ahren D."/>
            <person name="Johansson T."/>
            <person name="Persson P."/>
            <person name="Tunlid A."/>
        </authorList>
    </citation>
    <scope>NUCLEOTIDE SEQUENCE [LARGE SCALE GENOMIC DNA]</scope>
    <source>
        <strain evidence="2 3">CBS 291.85</strain>
    </source>
</reference>
<evidence type="ECO:0000256" key="1">
    <source>
        <dbReference type="SAM" id="MobiDB-lite"/>
    </source>
</evidence>
<comment type="caution">
    <text evidence="2">The sequence shown here is derived from an EMBL/GenBank/DDBJ whole genome shotgun (WGS) entry which is preliminary data.</text>
</comment>
<name>A0A8H5GMX0_9AGAR</name>
<evidence type="ECO:0000313" key="3">
    <source>
        <dbReference type="Proteomes" id="UP000559256"/>
    </source>
</evidence>
<feature type="compositionally biased region" description="Pro residues" evidence="1">
    <location>
        <begin position="373"/>
        <end position="388"/>
    </location>
</feature>
<feature type="compositionally biased region" description="Polar residues" evidence="1">
    <location>
        <begin position="68"/>
        <end position="80"/>
    </location>
</feature>
<feature type="compositionally biased region" description="Low complexity" evidence="1">
    <location>
        <begin position="350"/>
        <end position="372"/>
    </location>
</feature>